<feature type="region of interest" description="Disordered" evidence="6">
    <location>
        <begin position="1"/>
        <end position="30"/>
    </location>
</feature>
<dbReference type="AlphaFoldDB" id="A0A516NGW1"/>
<dbReference type="NCBIfam" id="NF007228">
    <property type="entry name" value="PRK09646.1"/>
    <property type="match status" value="1"/>
</dbReference>
<dbReference type="Proteomes" id="UP000317039">
    <property type="component" value="Chromosome"/>
</dbReference>
<dbReference type="Pfam" id="PF04542">
    <property type="entry name" value="Sigma70_r2"/>
    <property type="match status" value="1"/>
</dbReference>
<dbReference type="RefSeq" id="WP_143979766.1">
    <property type="nucleotide sequence ID" value="NZ_CP041695.1"/>
</dbReference>
<dbReference type="SUPFAM" id="SSF88946">
    <property type="entry name" value="Sigma2 domain of RNA polymerase sigma factors"/>
    <property type="match status" value="1"/>
</dbReference>
<evidence type="ECO:0000313" key="9">
    <source>
        <dbReference type="EMBL" id="QDP78140.1"/>
    </source>
</evidence>
<dbReference type="GeneID" id="80331693"/>
<evidence type="ECO:0000313" key="10">
    <source>
        <dbReference type="Proteomes" id="UP000317039"/>
    </source>
</evidence>
<evidence type="ECO:0000256" key="2">
    <source>
        <dbReference type="ARBA" id="ARBA00023015"/>
    </source>
</evidence>
<dbReference type="KEGG" id="nod:FOH10_04720"/>
<dbReference type="CDD" id="cd06171">
    <property type="entry name" value="Sigma70_r4"/>
    <property type="match status" value="1"/>
</dbReference>
<dbReference type="InterPro" id="IPR007630">
    <property type="entry name" value="RNA_pol_sigma70_r4"/>
</dbReference>
<dbReference type="InterPro" id="IPR036388">
    <property type="entry name" value="WH-like_DNA-bd_sf"/>
</dbReference>
<evidence type="ECO:0000256" key="3">
    <source>
        <dbReference type="ARBA" id="ARBA00023082"/>
    </source>
</evidence>
<dbReference type="InterPro" id="IPR039425">
    <property type="entry name" value="RNA_pol_sigma-70-like"/>
</dbReference>
<protein>
    <submittedName>
        <fullName evidence="9">Sigma-70 family RNA polymerase sigma factor</fullName>
    </submittedName>
</protein>
<evidence type="ECO:0000259" key="8">
    <source>
        <dbReference type="Pfam" id="PF04545"/>
    </source>
</evidence>
<evidence type="ECO:0000256" key="1">
    <source>
        <dbReference type="ARBA" id="ARBA00010641"/>
    </source>
</evidence>
<feature type="domain" description="RNA polymerase sigma-70 region 2" evidence="7">
    <location>
        <begin position="56"/>
        <end position="123"/>
    </location>
</feature>
<keyword evidence="3" id="KW-0731">Sigma factor</keyword>
<organism evidence="9 10">
    <name type="scientific">Nocardia otitidiscaviarum</name>
    <dbReference type="NCBI Taxonomy" id="1823"/>
    <lineage>
        <taxon>Bacteria</taxon>
        <taxon>Bacillati</taxon>
        <taxon>Actinomycetota</taxon>
        <taxon>Actinomycetes</taxon>
        <taxon>Mycobacteriales</taxon>
        <taxon>Nocardiaceae</taxon>
        <taxon>Nocardia</taxon>
    </lineage>
</organism>
<sequence>MADDQRYSVPTDDAPERDVAPACPLPRARPSSTFSRRLAELLAKVAAADRDAFTQFYRSTQERVFGLSLRIVRRRSVAEEITQEVYLQIWAEASRYDERLASPLGWLMMLTHRRAVDRVRSESHAHLRELAYGYRAIGRDHDAVAEAVGQRSEERAVARCLTTLTDTQRDTLALAYYDGRTYSEVAEHLGIPLSTVKTRIRAGLERLRNCLTGSVTDV</sequence>
<dbReference type="NCBIfam" id="TIGR02937">
    <property type="entry name" value="sigma70-ECF"/>
    <property type="match status" value="1"/>
</dbReference>
<evidence type="ECO:0000259" key="7">
    <source>
        <dbReference type="Pfam" id="PF04542"/>
    </source>
</evidence>
<gene>
    <name evidence="9" type="ORF">FOH10_04720</name>
</gene>
<dbReference type="PANTHER" id="PTHR43133:SF66">
    <property type="entry name" value="ECF RNA POLYMERASE SIGMA FACTOR SIGK"/>
    <property type="match status" value="1"/>
</dbReference>
<feature type="domain" description="RNA polymerase sigma-70 region 4" evidence="8">
    <location>
        <begin position="160"/>
        <end position="209"/>
    </location>
</feature>
<dbReference type="GO" id="GO:0016987">
    <property type="term" value="F:sigma factor activity"/>
    <property type="evidence" value="ECO:0007669"/>
    <property type="project" value="UniProtKB-KW"/>
</dbReference>
<evidence type="ECO:0000256" key="6">
    <source>
        <dbReference type="SAM" id="MobiDB-lite"/>
    </source>
</evidence>
<dbReference type="SUPFAM" id="SSF88659">
    <property type="entry name" value="Sigma3 and sigma4 domains of RNA polymerase sigma factors"/>
    <property type="match status" value="1"/>
</dbReference>
<dbReference type="PANTHER" id="PTHR43133">
    <property type="entry name" value="RNA POLYMERASE ECF-TYPE SIGMA FACTO"/>
    <property type="match status" value="1"/>
</dbReference>
<accession>A0A516NGW1</accession>
<proteinExistence type="inferred from homology"/>
<dbReference type="InterPro" id="IPR014284">
    <property type="entry name" value="RNA_pol_sigma-70_dom"/>
</dbReference>
<dbReference type="InterPro" id="IPR013324">
    <property type="entry name" value="RNA_pol_sigma_r3/r4-like"/>
</dbReference>
<dbReference type="EMBL" id="CP041695">
    <property type="protein sequence ID" value="QDP78140.1"/>
    <property type="molecule type" value="Genomic_DNA"/>
</dbReference>
<dbReference type="InterPro" id="IPR007627">
    <property type="entry name" value="RNA_pol_sigma70_r2"/>
</dbReference>
<dbReference type="InterPro" id="IPR013325">
    <property type="entry name" value="RNA_pol_sigma_r2"/>
</dbReference>
<keyword evidence="4" id="KW-0238">DNA-binding</keyword>
<keyword evidence="5" id="KW-0804">Transcription</keyword>
<evidence type="ECO:0000256" key="5">
    <source>
        <dbReference type="ARBA" id="ARBA00023163"/>
    </source>
</evidence>
<keyword evidence="2" id="KW-0805">Transcription regulation</keyword>
<dbReference type="Gene3D" id="1.10.1740.10">
    <property type="match status" value="1"/>
</dbReference>
<name>A0A516NGW1_9NOCA</name>
<dbReference type="Pfam" id="PF04545">
    <property type="entry name" value="Sigma70_r4"/>
    <property type="match status" value="1"/>
</dbReference>
<dbReference type="GO" id="GO:0006352">
    <property type="term" value="P:DNA-templated transcription initiation"/>
    <property type="evidence" value="ECO:0007669"/>
    <property type="project" value="InterPro"/>
</dbReference>
<dbReference type="GO" id="GO:0003677">
    <property type="term" value="F:DNA binding"/>
    <property type="evidence" value="ECO:0007669"/>
    <property type="project" value="UniProtKB-KW"/>
</dbReference>
<reference evidence="9 10" key="1">
    <citation type="submission" date="2019-07" db="EMBL/GenBank/DDBJ databases">
        <title>Complete Genome Sequence and Methylome Analysis of Nocardia otitidis-caviarum NEB252.</title>
        <authorList>
            <person name="Fomenkov A."/>
            <person name="Anton B.P."/>
            <person name="Vincze T."/>
            <person name="Roberts R.J."/>
        </authorList>
    </citation>
    <scope>NUCLEOTIDE SEQUENCE [LARGE SCALE GENOMIC DNA]</scope>
    <source>
        <strain evidence="9 10">NEB252</strain>
    </source>
</reference>
<dbReference type="Gene3D" id="1.10.10.10">
    <property type="entry name" value="Winged helix-like DNA-binding domain superfamily/Winged helix DNA-binding domain"/>
    <property type="match status" value="1"/>
</dbReference>
<evidence type="ECO:0000256" key="4">
    <source>
        <dbReference type="ARBA" id="ARBA00023125"/>
    </source>
</evidence>
<comment type="similarity">
    <text evidence="1">Belongs to the sigma-70 factor family. ECF subfamily.</text>
</comment>